<accession>A0A2A6CPS4</accession>
<dbReference type="AlphaFoldDB" id="A0A2A6CPS4"/>
<accession>A0A8R1YV01</accession>
<sequence length="84" mass="8837">MANPTGVGAKDMADNMENATGACVTRTMIWKRRIHRGAAYINQIGGTPGVNTQVYPFTCNADGETWSIPGVVPTITGVQCAALP</sequence>
<evidence type="ECO:0000313" key="2">
    <source>
        <dbReference type="Proteomes" id="UP000005239"/>
    </source>
</evidence>
<protein>
    <submittedName>
        <fullName evidence="1">Uncharacterized protein</fullName>
    </submittedName>
</protein>
<keyword evidence="2" id="KW-1185">Reference proteome</keyword>
<gene>
    <name evidence="1" type="primary">WBGene00272649</name>
</gene>
<organism evidence="1 2">
    <name type="scientific">Pristionchus pacificus</name>
    <name type="common">Parasitic nematode worm</name>
    <dbReference type="NCBI Taxonomy" id="54126"/>
    <lineage>
        <taxon>Eukaryota</taxon>
        <taxon>Metazoa</taxon>
        <taxon>Ecdysozoa</taxon>
        <taxon>Nematoda</taxon>
        <taxon>Chromadorea</taxon>
        <taxon>Rhabditida</taxon>
        <taxon>Rhabditina</taxon>
        <taxon>Diplogasteromorpha</taxon>
        <taxon>Diplogasteroidea</taxon>
        <taxon>Neodiplogasteridae</taxon>
        <taxon>Pristionchus</taxon>
    </lineage>
</organism>
<reference evidence="1" key="2">
    <citation type="submission" date="2022-06" db="UniProtKB">
        <authorList>
            <consortium name="EnsemblMetazoa"/>
        </authorList>
    </citation>
    <scope>IDENTIFICATION</scope>
    <source>
        <strain evidence="1">PS312</strain>
    </source>
</reference>
<reference evidence="2" key="1">
    <citation type="journal article" date="2008" name="Nat. Genet.">
        <title>The Pristionchus pacificus genome provides a unique perspective on nematode lifestyle and parasitism.</title>
        <authorList>
            <person name="Dieterich C."/>
            <person name="Clifton S.W."/>
            <person name="Schuster L.N."/>
            <person name="Chinwalla A."/>
            <person name="Delehaunty K."/>
            <person name="Dinkelacker I."/>
            <person name="Fulton L."/>
            <person name="Fulton R."/>
            <person name="Godfrey J."/>
            <person name="Minx P."/>
            <person name="Mitreva M."/>
            <person name="Roeseler W."/>
            <person name="Tian H."/>
            <person name="Witte H."/>
            <person name="Yang S.P."/>
            <person name="Wilson R.K."/>
            <person name="Sommer R.J."/>
        </authorList>
    </citation>
    <scope>NUCLEOTIDE SEQUENCE [LARGE SCALE GENOMIC DNA]</scope>
    <source>
        <strain evidence="2">PS312</strain>
    </source>
</reference>
<proteinExistence type="predicted"/>
<name>A0A2A6CPS4_PRIPA</name>
<dbReference type="EnsemblMetazoa" id="PPA34280.1">
    <property type="protein sequence ID" value="PPA34280.1"/>
    <property type="gene ID" value="WBGene00272649"/>
</dbReference>
<dbReference type="Proteomes" id="UP000005239">
    <property type="component" value="Unassembled WGS sequence"/>
</dbReference>
<evidence type="ECO:0000313" key="1">
    <source>
        <dbReference type="EnsemblMetazoa" id="PPA34280.1"/>
    </source>
</evidence>